<keyword evidence="1" id="KW-0472">Membrane</keyword>
<dbReference type="RefSeq" id="WP_235310376.1">
    <property type="nucleotide sequence ID" value="NZ_JAKGAS010000001.1"/>
</dbReference>
<dbReference type="Proteomes" id="UP001521137">
    <property type="component" value="Unassembled WGS sequence"/>
</dbReference>
<name>A0ABS9D1U0_9ALTE</name>
<keyword evidence="1" id="KW-1133">Transmembrane helix</keyword>
<proteinExistence type="predicted"/>
<feature type="transmembrane region" description="Helical" evidence="1">
    <location>
        <begin position="345"/>
        <end position="368"/>
    </location>
</feature>
<gene>
    <name evidence="2" type="ORF">L0668_01970</name>
</gene>
<reference evidence="2 3" key="1">
    <citation type="submission" date="2022-01" db="EMBL/GenBank/DDBJ databases">
        <title>Paraglaciecola sp. G1-23.</title>
        <authorList>
            <person name="Jin M.S."/>
            <person name="Han D.M."/>
            <person name="Kim H.M."/>
            <person name="Jeon C.O."/>
        </authorList>
    </citation>
    <scope>NUCLEOTIDE SEQUENCE [LARGE SCALE GENOMIC DNA]</scope>
    <source>
        <strain evidence="2 3">G1-23</strain>
    </source>
</reference>
<evidence type="ECO:0000313" key="2">
    <source>
        <dbReference type="EMBL" id="MCF2946857.1"/>
    </source>
</evidence>
<sequence>MNQSQINQVKGHLEEFTSIDLADLIANSLGESPDLMSINIGEYTAKEYFSVVNKVFRQLSEEIDSSYAKTLPFQYNFHNEYGSGNLHQDLANLLNQIKTNNFRASIPQLNKLAHYQAVNGFWEKSKRKYFRSSESNVKDDQERINLVTKHMLKVSERLTRLIEEINEEKEGVNLFLKSKNSELSEIEALLNASRQHSNEINDLYTKSSTVEERITSTLENSEDKKNDIETIESESRKLLMELKSLLKDNNENTKSNNETYSKLVRAFEEKLSYVEEKKEYFEERNSYLDDLIEREVGASLFETFKQRKKELITSIGFWKWTVPITAVATIAWIFFLFGNGDLSDLAWQVIVVNSLKALPAIGILLFAISQYVKERNFQEEYAFKSAVALTINSYADQLNETTNKDKMIMDSVTQIYKSPIHQKTAIKDQNAITASAKELVETAKSIVPQK</sequence>
<dbReference type="EMBL" id="JAKGAS010000001">
    <property type="protein sequence ID" value="MCF2946857.1"/>
    <property type="molecule type" value="Genomic_DNA"/>
</dbReference>
<accession>A0ABS9D1U0</accession>
<comment type="caution">
    <text evidence="2">The sequence shown here is derived from an EMBL/GenBank/DDBJ whole genome shotgun (WGS) entry which is preliminary data.</text>
</comment>
<evidence type="ECO:0000313" key="3">
    <source>
        <dbReference type="Proteomes" id="UP001521137"/>
    </source>
</evidence>
<organism evidence="2 3">
    <name type="scientific">Paraglaciecola algarum</name>
    <dbReference type="NCBI Taxonomy" id="3050085"/>
    <lineage>
        <taxon>Bacteria</taxon>
        <taxon>Pseudomonadati</taxon>
        <taxon>Pseudomonadota</taxon>
        <taxon>Gammaproteobacteria</taxon>
        <taxon>Alteromonadales</taxon>
        <taxon>Alteromonadaceae</taxon>
        <taxon>Paraglaciecola</taxon>
    </lineage>
</organism>
<keyword evidence="3" id="KW-1185">Reference proteome</keyword>
<protein>
    <submittedName>
        <fullName evidence="2">Uncharacterized protein</fullName>
    </submittedName>
</protein>
<evidence type="ECO:0000256" key="1">
    <source>
        <dbReference type="SAM" id="Phobius"/>
    </source>
</evidence>
<feature type="transmembrane region" description="Helical" evidence="1">
    <location>
        <begin position="317"/>
        <end position="339"/>
    </location>
</feature>
<keyword evidence="1" id="KW-0812">Transmembrane</keyword>